<evidence type="ECO:0000313" key="3">
    <source>
        <dbReference type="Proteomes" id="UP000031967"/>
    </source>
</evidence>
<dbReference type="Proteomes" id="UP000031967">
    <property type="component" value="Unassembled WGS sequence"/>
</dbReference>
<reference evidence="2 3" key="1">
    <citation type="submission" date="2014-12" db="EMBL/GenBank/DDBJ databases">
        <title>Draft genome sequence of Paenibacillus kamchatkensis strain B-2647.</title>
        <authorList>
            <person name="Karlyshev A.V."/>
            <person name="Kudryashova E.B."/>
        </authorList>
    </citation>
    <scope>NUCLEOTIDE SEQUENCE [LARGE SCALE GENOMIC DNA]</scope>
    <source>
        <strain evidence="2 3">VKM B-2647</strain>
    </source>
</reference>
<keyword evidence="3" id="KW-1185">Reference proteome</keyword>
<protein>
    <submittedName>
        <fullName evidence="2">Uncharacterized protein</fullName>
    </submittedName>
</protein>
<feature type="region of interest" description="Disordered" evidence="1">
    <location>
        <begin position="33"/>
        <end position="69"/>
    </location>
</feature>
<accession>A0ABR5AB71</accession>
<comment type="caution">
    <text evidence="2">The sequence shown here is derived from an EMBL/GenBank/DDBJ whole genome shotgun (WGS) entry which is preliminary data.</text>
</comment>
<sequence length="83" mass="9260">MTKYLEDEGYDENDDVTKREIRAAYKLYVADKKEKAAEEERKRNLPNLGTGGTGIAASKNQNDKGPKNVKEATKLLLSGKWGT</sequence>
<dbReference type="EMBL" id="JXAK01000066">
    <property type="protein sequence ID" value="KIL38306.1"/>
    <property type="molecule type" value="Genomic_DNA"/>
</dbReference>
<evidence type="ECO:0000313" key="2">
    <source>
        <dbReference type="EMBL" id="KIL38306.1"/>
    </source>
</evidence>
<feature type="compositionally biased region" description="Basic and acidic residues" evidence="1">
    <location>
        <begin position="33"/>
        <end position="43"/>
    </location>
</feature>
<gene>
    <name evidence="2" type="ORF">SD70_27205</name>
</gene>
<evidence type="ECO:0000256" key="1">
    <source>
        <dbReference type="SAM" id="MobiDB-lite"/>
    </source>
</evidence>
<organism evidence="2 3">
    <name type="scientific">Gordoniibacillus kamchatkensis</name>
    <dbReference type="NCBI Taxonomy" id="1590651"/>
    <lineage>
        <taxon>Bacteria</taxon>
        <taxon>Bacillati</taxon>
        <taxon>Bacillota</taxon>
        <taxon>Bacilli</taxon>
        <taxon>Bacillales</taxon>
        <taxon>Paenibacillaceae</taxon>
        <taxon>Gordoniibacillus</taxon>
    </lineage>
</organism>
<proteinExistence type="predicted"/>
<name>A0ABR5AB71_9BACL</name>